<dbReference type="KEGG" id="rhs:A3Q41_03456"/>
<keyword evidence="2" id="KW-1133">Transmembrane helix</keyword>
<feature type="compositionally biased region" description="Polar residues" evidence="1">
    <location>
        <begin position="71"/>
        <end position="82"/>
    </location>
</feature>
<evidence type="ECO:0000313" key="4">
    <source>
        <dbReference type="Proteomes" id="UP000076038"/>
    </source>
</evidence>
<dbReference type="Proteomes" id="UP000076038">
    <property type="component" value="Chromosome"/>
</dbReference>
<dbReference type="EMBL" id="CP015220">
    <property type="protein sequence ID" value="AMY24746.1"/>
    <property type="molecule type" value="Genomic_DNA"/>
</dbReference>
<evidence type="ECO:0000256" key="1">
    <source>
        <dbReference type="SAM" id="MobiDB-lite"/>
    </source>
</evidence>
<feature type="region of interest" description="Disordered" evidence="1">
    <location>
        <begin position="62"/>
        <end position="149"/>
    </location>
</feature>
<dbReference type="AlphaFoldDB" id="A0A143QPQ0"/>
<feature type="compositionally biased region" description="Low complexity" evidence="1">
    <location>
        <begin position="83"/>
        <end position="126"/>
    </location>
</feature>
<sequence length="149" mass="15783">MSTPDTGTERSQRNWRQWRIPAKIYGRVRTSTVAFGICFVLTALLYGQVSADIAERNGEAVQGPVAVSPDELTQPSESQTYVPTPSRLSTTTTPSTTTDPESSTSADDTGTQSTTTTAPPTTTTAPFGVPIPPAIQSLIPSRPAPTSSR</sequence>
<evidence type="ECO:0000313" key="3">
    <source>
        <dbReference type="EMBL" id="AMY24746.1"/>
    </source>
</evidence>
<keyword evidence="2" id="KW-0472">Membrane</keyword>
<protein>
    <submittedName>
        <fullName evidence="3">Uncharacterized protein</fullName>
    </submittedName>
</protein>
<accession>A0A143QPQ0</accession>
<reference evidence="4" key="2">
    <citation type="submission" date="2016-04" db="EMBL/GenBank/DDBJ databases">
        <title>Complete Genome and Plasmid Sequences for Rhodococcus fascians D188 and Draft Sequences for Rhodococcus spp. Isolates PBTS 1 and PBTS 2.</title>
        <authorList>
            <person name="Stamer R."/>
            <person name="Vereecke D."/>
            <person name="Zhang Y."/>
            <person name="Schilkey F."/>
            <person name="Devitt N."/>
            <person name="Randall J."/>
        </authorList>
    </citation>
    <scope>NUCLEOTIDE SEQUENCE [LARGE SCALE GENOMIC DNA]</scope>
    <source>
        <strain evidence="4">PBTS2</strain>
    </source>
</reference>
<dbReference type="OrthoDB" id="4466215at2"/>
<feature type="transmembrane region" description="Helical" evidence="2">
    <location>
        <begin position="28"/>
        <end position="47"/>
    </location>
</feature>
<proteinExistence type="predicted"/>
<keyword evidence="4" id="KW-1185">Reference proteome</keyword>
<reference evidence="3 4" key="1">
    <citation type="journal article" date="2016" name="Genome Announc.">
        <title>Complete Genome and Plasmid Sequences for Rhodococcus fascians D188 and Draft Sequences for Rhodococcus Isolates PBTS 1 and PBTS 2.</title>
        <authorList>
            <person name="Stamler R.A."/>
            <person name="Vereecke D."/>
            <person name="Zhang Y."/>
            <person name="Schilkey F."/>
            <person name="Devitt N."/>
            <person name="Randall J.J."/>
        </authorList>
    </citation>
    <scope>NUCLEOTIDE SEQUENCE [LARGE SCALE GENOMIC DNA]</scope>
    <source>
        <strain evidence="3 4">PBTS2</strain>
    </source>
</reference>
<organism evidence="3 4">
    <name type="scientific">Rhodococcoides fascians</name>
    <name type="common">Rhodococcus fascians</name>
    <dbReference type="NCBI Taxonomy" id="1828"/>
    <lineage>
        <taxon>Bacteria</taxon>
        <taxon>Bacillati</taxon>
        <taxon>Actinomycetota</taxon>
        <taxon>Actinomycetes</taxon>
        <taxon>Mycobacteriales</taxon>
        <taxon>Nocardiaceae</taxon>
        <taxon>Rhodococcoides</taxon>
    </lineage>
</organism>
<dbReference type="RefSeq" id="WP_027496573.1">
    <property type="nucleotide sequence ID" value="NZ_CAKKLU010000013.1"/>
</dbReference>
<dbReference type="PATRIC" id="fig|1653479.3.peg.3506"/>
<evidence type="ECO:0000256" key="2">
    <source>
        <dbReference type="SAM" id="Phobius"/>
    </source>
</evidence>
<gene>
    <name evidence="3" type="ORF">A3Q41_03456</name>
</gene>
<keyword evidence="2" id="KW-0812">Transmembrane</keyword>
<name>A0A143QPQ0_RHOFA</name>